<evidence type="ECO:0000313" key="1">
    <source>
        <dbReference type="EMBL" id="GAI95221.1"/>
    </source>
</evidence>
<organism evidence="1">
    <name type="scientific">marine sediment metagenome</name>
    <dbReference type="NCBI Taxonomy" id="412755"/>
    <lineage>
        <taxon>unclassified sequences</taxon>
        <taxon>metagenomes</taxon>
        <taxon>ecological metagenomes</taxon>
    </lineage>
</organism>
<proteinExistence type="predicted"/>
<sequence>MATTDDPRRFEPTSRKLRDLIIQVSTNDQLFGNATNQRYKVAAGETIGFTQVDLSLLYFKNAAAGQNGTVNILGVEI</sequence>
<reference evidence="1" key="1">
    <citation type="journal article" date="2014" name="Front. Microbiol.">
        <title>High frequency of phylogenetically diverse reductive dehalogenase-homologous genes in deep subseafloor sedimentary metagenomes.</title>
        <authorList>
            <person name="Kawai M."/>
            <person name="Futagami T."/>
            <person name="Toyoda A."/>
            <person name="Takaki Y."/>
            <person name="Nishi S."/>
            <person name="Hori S."/>
            <person name="Arai W."/>
            <person name="Tsubouchi T."/>
            <person name="Morono Y."/>
            <person name="Uchiyama I."/>
            <person name="Ito T."/>
            <person name="Fujiyama A."/>
            <person name="Inagaki F."/>
            <person name="Takami H."/>
        </authorList>
    </citation>
    <scope>NUCLEOTIDE SEQUENCE</scope>
    <source>
        <strain evidence="1">Expedition CK06-06</strain>
    </source>
</reference>
<protein>
    <submittedName>
        <fullName evidence="1">Uncharacterized protein</fullName>
    </submittedName>
</protein>
<name>X1TV13_9ZZZZ</name>
<dbReference type="AlphaFoldDB" id="X1TV13"/>
<comment type="caution">
    <text evidence="1">The sequence shown here is derived from an EMBL/GenBank/DDBJ whole genome shotgun (WGS) entry which is preliminary data.</text>
</comment>
<gene>
    <name evidence="1" type="ORF">S12H4_29153</name>
</gene>
<dbReference type="EMBL" id="BARW01016794">
    <property type="protein sequence ID" value="GAI95221.1"/>
    <property type="molecule type" value="Genomic_DNA"/>
</dbReference>
<accession>X1TV13</accession>